<dbReference type="EMBL" id="SMAL01000001">
    <property type="protein sequence ID" value="TCT17045.1"/>
    <property type="molecule type" value="Genomic_DNA"/>
</dbReference>
<evidence type="ECO:0000256" key="5">
    <source>
        <dbReference type="ARBA" id="ARBA00022989"/>
    </source>
</evidence>
<name>A0A4R3MP34_9FIRM</name>
<keyword evidence="2 7" id="KW-0812">Transmembrane</keyword>
<dbReference type="PANTHER" id="PTHR43394:SF1">
    <property type="entry name" value="ATP-BINDING CASSETTE SUB-FAMILY B MEMBER 10, MITOCHONDRIAL"/>
    <property type="match status" value="1"/>
</dbReference>
<evidence type="ECO:0000256" key="6">
    <source>
        <dbReference type="ARBA" id="ARBA00023136"/>
    </source>
</evidence>
<dbReference type="OrthoDB" id="9762778at2"/>
<feature type="domain" description="ABC transporter" evidence="8">
    <location>
        <begin position="331"/>
        <end position="565"/>
    </location>
</feature>
<evidence type="ECO:0000259" key="9">
    <source>
        <dbReference type="PROSITE" id="PS50929"/>
    </source>
</evidence>
<feature type="transmembrane region" description="Helical" evidence="7">
    <location>
        <begin position="53"/>
        <end position="76"/>
    </location>
</feature>
<protein>
    <submittedName>
        <fullName evidence="10">Subfamily B ATP-binding cassette protein MsbA/ATP-binding cassette subfamily B protein AbcA/BmrA</fullName>
    </submittedName>
</protein>
<dbReference type="Pfam" id="PF00005">
    <property type="entry name" value="ABC_tran"/>
    <property type="match status" value="1"/>
</dbReference>
<keyword evidence="4 10" id="KW-0067">ATP-binding</keyword>
<comment type="caution">
    <text evidence="10">The sequence shown here is derived from an EMBL/GenBank/DDBJ whole genome shotgun (WGS) entry which is preliminary data.</text>
</comment>
<dbReference type="GO" id="GO:0005886">
    <property type="term" value="C:plasma membrane"/>
    <property type="evidence" value="ECO:0007669"/>
    <property type="project" value="UniProtKB-SubCell"/>
</dbReference>
<gene>
    <name evidence="10" type="ORF">EDC18_101341</name>
</gene>
<keyword evidence="3" id="KW-0547">Nucleotide-binding</keyword>
<dbReference type="InterPro" id="IPR003593">
    <property type="entry name" value="AAA+_ATPase"/>
</dbReference>
<proteinExistence type="predicted"/>
<dbReference type="SUPFAM" id="SSF52540">
    <property type="entry name" value="P-loop containing nucleoside triphosphate hydrolases"/>
    <property type="match status" value="1"/>
</dbReference>
<dbReference type="PROSITE" id="PS00211">
    <property type="entry name" value="ABC_TRANSPORTER_1"/>
    <property type="match status" value="1"/>
</dbReference>
<dbReference type="CDD" id="cd07346">
    <property type="entry name" value="ABC_6TM_exporters"/>
    <property type="match status" value="1"/>
</dbReference>
<dbReference type="RefSeq" id="WP_132249613.1">
    <property type="nucleotide sequence ID" value="NZ_SMAL01000001.1"/>
</dbReference>
<comment type="subcellular location">
    <subcellularLocation>
        <location evidence="1">Cell membrane</location>
        <topology evidence="1">Multi-pass membrane protein</topology>
    </subcellularLocation>
</comment>
<dbReference type="InterPro" id="IPR036640">
    <property type="entry name" value="ABC1_TM_sf"/>
</dbReference>
<dbReference type="InterPro" id="IPR017871">
    <property type="entry name" value="ABC_transporter-like_CS"/>
</dbReference>
<reference evidence="10 11" key="1">
    <citation type="submission" date="2019-03" db="EMBL/GenBank/DDBJ databases">
        <title>Genomic Encyclopedia of Type Strains, Phase IV (KMG-IV): sequencing the most valuable type-strain genomes for metagenomic binning, comparative biology and taxonomic classification.</title>
        <authorList>
            <person name="Goeker M."/>
        </authorList>
    </citation>
    <scope>NUCLEOTIDE SEQUENCE [LARGE SCALE GENOMIC DNA]</scope>
    <source>
        <strain evidence="10 11">DSM 24629</strain>
    </source>
</reference>
<organism evidence="10 11">
    <name type="scientific">Natranaerovirga pectinivora</name>
    <dbReference type="NCBI Taxonomy" id="682400"/>
    <lineage>
        <taxon>Bacteria</taxon>
        <taxon>Bacillati</taxon>
        <taxon>Bacillota</taxon>
        <taxon>Clostridia</taxon>
        <taxon>Lachnospirales</taxon>
        <taxon>Natranaerovirgaceae</taxon>
        <taxon>Natranaerovirga</taxon>
    </lineage>
</organism>
<dbReference type="PANTHER" id="PTHR43394">
    <property type="entry name" value="ATP-DEPENDENT PERMEASE MDL1, MITOCHONDRIAL"/>
    <property type="match status" value="1"/>
</dbReference>
<dbReference type="PROSITE" id="PS50929">
    <property type="entry name" value="ABC_TM1F"/>
    <property type="match status" value="1"/>
</dbReference>
<feature type="domain" description="ABC transmembrane type-1" evidence="9">
    <location>
        <begin position="19"/>
        <end position="300"/>
    </location>
</feature>
<dbReference type="GO" id="GO:0005524">
    <property type="term" value="F:ATP binding"/>
    <property type="evidence" value="ECO:0007669"/>
    <property type="project" value="UniProtKB-KW"/>
</dbReference>
<sequence length="571" mass="64075">MKKNTGLKDIFALADYKYLFVFQIATTILLSLVNVFIGDFARNVVDYGILENGMWLVFFQLILVTVFGVFISYIYVYSRSKFSINLVRKLRHTLVSKLPKMQYSYYENEHSGKLNNKLSYDVDTLQYHLSSTFVEFLSSIIVFTVSFLYLLTVNFSMTLICAISVPITLIFVKIVVDPITKNITNFADKMDDVTSIAKDSILGANIERAYNLKEARKKKFNENMDEATVHYVKYEKIIAILAPFEYMIKALPTFICIVIGFINAYRGTITSGEFIAFVLLLRYISNPLSDLPTFVTNLKEASVSANRLLEILNYEEEKFGNEVFGPNETAIEFDNVSFGYTSDFPLLNNISFSIKTGKRTALVGPSGCGKSTLFKLITGYYLPNAGEVKLYGKSLSYWDIEMARSNIALVSQDTHLFPDTVAANIGYGNPSATMNDIIEAAKLAYAHDFIMNLPEGYQTVLAEWGSNLSGGQKQRVAIARAFLKNAPILLLDEMTSALDVDSENLIQKSLDIYGKDKTVIVIAHRLSTIINADEIIVLDQGEVVEKGDHKNLIIENGIYSKLYSNQVGEVS</sequence>
<dbReference type="SUPFAM" id="SSF90123">
    <property type="entry name" value="ABC transporter transmembrane region"/>
    <property type="match status" value="1"/>
</dbReference>
<dbReference type="InterPro" id="IPR011527">
    <property type="entry name" value="ABC1_TM_dom"/>
</dbReference>
<feature type="transmembrane region" description="Helical" evidence="7">
    <location>
        <begin position="20"/>
        <end position="41"/>
    </location>
</feature>
<dbReference type="Gene3D" id="3.40.50.300">
    <property type="entry name" value="P-loop containing nucleotide triphosphate hydrolases"/>
    <property type="match status" value="1"/>
</dbReference>
<dbReference type="InterPro" id="IPR003439">
    <property type="entry name" value="ABC_transporter-like_ATP-bd"/>
</dbReference>
<evidence type="ECO:0000259" key="8">
    <source>
        <dbReference type="PROSITE" id="PS50893"/>
    </source>
</evidence>
<evidence type="ECO:0000256" key="2">
    <source>
        <dbReference type="ARBA" id="ARBA00022692"/>
    </source>
</evidence>
<dbReference type="PROSITE" id="PS50893">
    <property type="entry name" value="ABC_TRANSPORTER_2"/>
    <property type="match status" value="1"/>
</dbReference>
<dbReference type="SMART" id="SM00382">
    <property type="entry name" value="AAA"/>
    <property type="match status" value="1"/>
</dbReference>
<evidence type="ECO:0000256" key="1">
    <source>
        <dbReference type="ARBA" id="ARBA00004651"/>
    </source>
</evidence>
<accession>A0A4R3MP34</accession>
<dbReference type="GO" id="GO:0016887">
    <property type="term" value="F:ATP hydrolysis activity"/>
    <property type="evidence" value="ECO:0007669"/>
    <property type="project" value="InterPro"/>
</dbReference>
<dbReference type="AlphaFoldDB" id="A0A4R3MP34"/>
<evidence type="ECO:0000256" key="3">
    <source>
        <dbReference type="ARBA" id="ARBA00022741"/>
    </source>
</evidence>
<evidence type="ECO:0000256" key="7">
    <source>
        <dbReference type="SAM" id="Phobius"/>
    </source>
</evidence>
<dbReference type="InterPro" id="IPR039421">
    <property type="entry name" value="Type_1_exporter"/>
</dbReference>
<feature type="transmembrane region" description="Helical" evidence="7">
    <location>
        <begin position="246"/>
        <end position="265"/>
    </location>
</feature>
<evidence type="ECO:0000256" key="4">
    <source>
        <dbReference type="ARBA" id="ARBA00022840"/>
    </source>
</evidence>
<keyword evidence="5 7" id="KW-1133">Transmembrane helix</keyword>
<dbReference type="FunFam" id="3.40.50.300:FF:000218">
    <property type="entry name" value="Multidrug ABC transporter ATP-binding protein"/>
    <property type="match status" value="1"/>
</dbReference>
<keyword evidence="11" id="KW-1185">Reference proteome</keyword>
<dbReference type="Gene3D" id="1.20.1560.10">
    <property type="entry name" value="ABC transporter type 1, transmembrane domain"/>
    <property type="match status" value="1"/>
</dbReference>
<dbReference type="Proteomes" id="UP000294902">
    <property type="component" value="Unassembled WGS sequence"/>
</dbReference>
<dbReference type="GO" id="GO:0015421">
    <property type="term" value="F:ABC-type oligopeptide transporter activity"/>
    <property type="evidence" value="ECO:0007669"/>
    <property type="project" value="TreeGrafter"/>
</dbReference>
<evidence type="ECO:0000313" key="11">
    <source>
        <dbReference type="Proteomes" id="UP000294902"/>
    </source>
</evidence>
<keyword evidence="6 7" id="KW-0472">Membrane</keyword>
<dbReference type="Pfam" id="PF00664">
    <property type="entry name" value="ABC_membrane"/>
    <property type="match status" value="1"/>
</dbReference>
<dbReference type="InterPro" id="IPR027417">
    <property type="entry name" value="P-loop_NTPase"/>
</dbReference>
<evidence type="ECO:0000313" key="10">
    <source>
        <dbReference type="EMBL" id="TCT17045.1"/>
    </source>
</evidence>
<feature type="transmembrane region" description="Helical" evidence="7">
    <location>
        <begin position="157"/>
        <end position="176"/>
    </location>
</feature>
<feature type="transmembrane region" description="Helical" evidence="7">
    <location>
        <begin position="133"/>
        <end position="151"/>
    </location>
</feature>